<proteinExistence type="predicted"/>
<organism evidence="2 3">
    <name type="scientific">Streblomastix strix</name>
    <dbReference type="NCBI Taxonomy" id="222440"/>
    <lineage>
        <taxon>Eukaryota</taxon>
        <taxon>Metamonada</taxon>
        <taxon>Preaxostyla</taxon>
        <taxon>Oxymonadida</taxon>
        <taxon>Streblomastigidae</taxon>
        <taxon>Streblomastix</taxon>
    </lineage>
</organism>
<feature type="compositionally biased region" description="Low complexity" evidence="1">
    <location>
        <begin position="187"/>
        <end position="204"/>
    </location>
</feature>
<sequence length="379" mass="42976">MDTEEFIRTQVVDESRTITTSGLIQALGMSPQDAQLAMEDYFQKNKEILDAVYKLSFYNNGLLSIILIANNEITPEIAEKAIKIRLYSFKQKILHLKQDNDINDEQYGEQTQQSIWDDLRQPPTRWIQIEQHPQPKWISTNGSSFRPPVIESDDPINQKGSISPIQPQIRQPSLTIPTAQPKRSLFQSPPRKSQSQIQQPQIQQQSIPLTTNKIPYPQVIVAQAQSLQQIKQSSSQVGVQDITHNIESQSNNTPIKKRSMLLDDEEEEEEEQNSIKSIEEVGQSFDSEILDMQKVKRTRAESLTILPSSSTNNKNTNNNNNNNDSNDQQNTTDSKGKKRMRANTPPLQSKSKLSAKLPAKKPKALPKGQVSLMAFFKKS</sequence>
<name>A0A5J4VI55_9EUKA</name>
<gene>
    <name evidence="2" type="ORF">EZS28_022330</name>
</gene>
<dbReference type="AlphaFoldDB" id="A0A5J4VI55"/>
<feature type="compositionally biased region" description="Acidic residues" evidence="1">
    <location>
        <begin position="262"/>
        <end position="272"/>
    </location>
</feature>
<comment type="caution">
    <text evidence="2">The sequence shown here is derived from an EMBL/GenBank/DDBJ whole genome shotgun (WGS) entry which is preliminary data.</text>
</comment>
<evidence type="ECO:0000256" key="1">
    <source>
        <dbReference type="SAM" id="MobiDB-lite"/>
    </source>
</evidence>
<feature type="compositionally biased region" description="Polar residues" evidence="1">
    <location>
        <begin position="158"/>
        <end position="178"/>
    </location>
</feature>
<feature type="region of interest" description="Disordered" evidence="1">
    <location>
        <begin position="262"/>
        <end position="282"/>
    </location>
</feature>
<reference evidence="2 3" key="1">
    <citation type="submission" date="2019-03" db="EMBL/GenBank/DDBJ databases">
        <title>Single cell metagenomics reveals metabolic interactions within the superorganism composed of flagellate Streblomastix strix and complex community of Bacteroidetes bacteria on its surface.</title>
        <authorList>
            <person name="Treitli S.C."/>
            <person name="Kolisko M."/>
            <person name="Husnik F."/>
            <person name="Keeling P."/>
            <person name="Hampl V."/>
        </authorList>
    </citation>
    <scope>NUCLEOTIDE SEQUENCE [LARGE SCALE GENOMIC DNA]</scope>
    <source>
        <strain evidence="2">ST1C</strain>
    </source>
</reference>
<feature type="region of interest" description="Disordered" evidence="1">
    <location>
        <begin position="130"/>
        <end position="204"/>
    </location>
</feature>
<evidence type="ECO:0000313" key="3">
    <source>
        <dbReference type="Proteomes" id="UP000324800"/>
    </source>
</evidence>
<dbReference type="Proteomes" id="UP000324800">
    <property type="component" value="Unassembled WGS sequence"/>
</dbReference>
<evidence type="ECO:0008006" key="4">
    <source>
        <dbReference type="Google" id="ProtNLM"/>
    </source>
</evidence>
<protein>
    <recommendedName>
        <fullName evidence="4">DNA polymerase delta subunit 3</fullName>
    </recommendedName>
</protein>
<accession>A0A5J4VI55</accession>
<evidence type="ECO:0000313" key="2">
    <source>
        <dbReference type="EMBL" id="KAA6382144.1"/>
    </source>
</evidence>
<feature type="region of interest" description="Disordered" evidence="1">
    <location>
        <begin position="303"/>
        <end position="368"/>
    </location>
</feature>
<dbReference type="OrthoDB" id="10677953at2759"/>
<feature type="compositionally biased region" description="Low complexity" evidence="1">
    <location>
        <begin position="308"/>
        <end position="333"/>
    </location>
</feature>
<dbReference type="EMBL" id="SNRW01006941">
    <property type="protein sequence ID" value="KAA6382144.1"/>
    <property type="molecule type" value="Genomic_DNA"/>
</dbReference>